<accession>A0A2M4D1A1</accession>
<name>A0A2M4D1A1_ANODA</name>
<keyword evidence="1" id="KW-0732">Signal</keyword>
<dbReference type="EMBL" id="GGFL01007131">
    <property type="protein sequence ID" value="MBW71309.1"/>
    <property type="molecule type" value="Transcribed_RNA"/>
</dbReference>
<sequence length="96" mass="11216">MLMMLLGRTFYPFYLSLSLSLSFPCCFGLISEPAHKLFHFRCGYHGPYIRPSVQRCIHRGWMVGFIKKKHLKARSSPSRACWSFRSQINIKCKEGQ</sequence>
<organism evidence="2">
    <name type="scientific">Anopheles darlingi</name>
    <name type="common">Mosquito</name>
    <dbReference type="NCBI Taxonomy" id="43151"/>
    <lineage>
        <taxon>Eukaryota</taxon>
        <taxon>Metazoa</taxon>
        <taxon>Ecdysozoa</taxon>
        <taxon>Arthropoda</taxon>
        <taxon>Hexapoda</taxon>
        <taxon>Insecta</taxon>
        <taxon>Pterygota</taxon>
        <taxon>Neoptera</taxon>
        <taxon>Endopterygota</taxon>
        <taxon>Diptera</taxon>
        <taxon>Nematocera</taxon>
        <taxon>Culicoidea</taxon>
        <taxon>Culicidae</taxon>
        <taxon>Anophelinae</taxon>
        <taxon>Anopheles</taxon>
    </lineage>
</organism>
<protein>
    <submittedName>
        <fullName evidence="2">Putative secreted protein</fullName>
    </submittedName>
</protein>
<proteinExistence type="predicted"/>
<dbReference type="AlphaFoldDB" id="A0A2M4D1A1"/>
<reference evidence="2" key="1">
    <citation type="submission" date="2018-01" db="EMBL/GenBank/DDBJ databases">
        <title>An insight into the sialome of Amazonian anophelines.</title>
        <authorList>
            <person name="Ribeiro J.M."/>
            <person name="Scarpassa V."/>
            <person name="Calvo E."/>
        </authorList>
    </citation>
    <scope>NUCLEOTIDE SEQUENCE</scope>
</reference>
<feature type="signal peptide" evidence="1">
    <location>
        <begin position="1"/>
        <end position="28"/>
    </location>
</feature>
<feature type="chain" id="PRO_5014656445" evidence="1">
    <location>
        <begin position="29"/>
        <end position="96"/>
    </location>
</feature>
<evidence type="ECO:0000313" key="2">
    <source>
        <dbReference type="EMBL" id="MBW71309.1"/>
    </source>
</evidence>
<evidence type="ECO:0000256" key="1">
    <source>
        <dbReference type="SAM" id="SignalP"/>
    </source>
</evidence>